<dbReference type="Gene3D" id="1.25.10.10">
    <property type="entry name" value="Leucine-rich Repeat Variant"/>
    <property type="match status" value="2"/>
</dbReference>
<dbReference type="GO" id="GO:0006606">
    <property type="term" value="P:protein import into nucleus"/>
    <property type="evidence" value="ECO:0007669"/>
    <property type="project" value="InterPro"/>
</dbReference>
<keyword evidence="6" id="KW-0804">Transcription</keyword>
<gene>
    <name evidence="10" type="ORF">DYB32_005003</name>
</gene>
<dbReference type="PANTHER" id="PTHR23316">
    <property type="entry name" value="IMPORTIN ALPHA"/>
    <property type="match status" value="1"/>
</dbReference>
<keyword evidence="7" id="KW-0539">Nucleus</keyword>
<evidence type="ECO:0000259" key="9">
    <source>
        <dbReference type="PROSITE" id="PS51519"/>
    </source>
</evidence>
<feature type="region of interest" description="Disordered" evidence="8">
    <location>
        <begin position="150"/>
        <end position="189"/>
    </location>
</feature>
<dbReference type="InterPro" id="IPR002652">
    <property type="entry name" value="Importin-a_IBB"/>
</dbReference>
<evidence type="ECO:0000256" key="1">
    <source>
        <dbReference type="ARBA" id="ARBA00010394"/>
    </source>
</evidence>
<evidence type="ECO:0000256" key="6">
    <source>
        <dbReference type="ARBA" id="ARBA00023163"/>
    </source>
</evidence>
<dbReference type="Pfam" id="PF02042">
    <property type="entry name" value="RWP-RK"/>
    <property type="match status" value="1"/>
</dbReference>
<dbReference type="PROSITE" id="PS51519">
    <property type="entry name" value="RWP_RK"/>
    <property type="match status" value="1"/>
</dbReference>
<dbReference type="GO" id="GO:0061608">
    <property type="term" value="F:nuclear import signal receptor activity"/>
    <property type="evidence" value="ECO:0007669"/>
    <property type="project" value="InterPro"/>
</dbReference>
<dbReference type="SUPFAM" id="SSF48371">
    <property type="entry name" value="ARM repeat"/>
    <property type="match status" value="1"/>
</dbReference>
<keyword evidence="5" id="KW-0238">DNA-binding</keyword>
<dbReference type="InterPro" id="IPR011989">
    <property type="entry name" value="ARM-like"/>
</dbReference>
<evidence type="ECO:0000256" key="8">
    <source>
        <dbReference type="SAM" id="MobiDB-lite"/>
    </source>
</evidence>
<keyword evidence="11" id="KW-1185">Reference proteome</keyword>
<evidence type="ECO:0000256" key="7">
    <source>
        <dbReference type="ARBA" id="ARBA00023242"/>
    </source>
</evidence>
<dbReference type="InterPro" id="IPR003035">
    <property type="entry name" value="RWP-RK_dom"/>
</dbReference>
<dbReference type="Pfam" id="PF00514">
    <property type="entry name" value="Arm"/>
    <property type="match status" value="1"/>
</dbReference>
<feature type="region of interest" description="Disordered" evidence="8">
    <location>
        <begin position="217"/>
        <end position="286"/>
    </location>
</feature>
<dbReference type="InterPro" id="IPR016024">
    <property type="entry name" value="ARM-type_fold"/>
</dbReference>
<sequence length="867" mass="94759">MNLSPQHHKHRLPTPVPAIPTHKKLLPGTSMTAAASSSTSVATKKKLNPTATHSFSKHITIDILRPHFDKPLAEVAKLFGICTTLMKKVCRRVGIPRWPHRHIRSLRKSILSMETASSMFDGVDRTAYDIQIRKQQKRLALLLYNPNAIDMDDDDDMENDDENTLSAPETTSTTSDSRHTSPARKLSVHGLPQSCHSLFPSPDLPPLDLSEATLARTYTHRRPPTDMPEGTKKETRAPLKKVLTGATGRRSRMDTQVSIRKARKEDGYNQRRNLAAQAKAQAESHPQEKSLLIEQLASRSQTLLVGLQHPDKEVRRKSLRAFVYLMSSGVPPLFDDGDPQHIPLWNTITTAVPFFVATLDNPDVPMQSDAAFALRFISSMDRSALVIQGGALPKLAVLLHCGISELQIQAAWCLGNVASESKACCEAVVQICPPIQVIPHIRLSTPSLRRAAVWLLRSMIDMTDLLATMQVLTSQFETELITVLGNVIKQLVLEKAKVWAKDKDKAEAPSVAPWRLFEFHTGKPAPNDIAVVRLLRDIDEATVEVIDVDVNFETGENVTFRATRASLRPLQAIEDAIDGDGDEDNSVAQDAETLALDEKALTLCDSAWSVVEVTLHNASVVDVLLSTGVLPKLVDALHMYTSPMVLSPLLRLLGYLISHDEAHAQVLLDAGLLATCPRVLQNASRAIREEVCWLLSNLAGGKVEHMNAVLAAPGVVASIVEQLTWAEYSVKREAGWAVCNLLVKASDAVAGELVRLDVLSALSTLLDEYEDPSMELVILEGVNAVLEKGKDDGKVAVEESGCLKCVENLCYAANEQVSAAAAHIIDTWFDGAMDYDVDGDLAPAAVDATTNTLAFQPATASAPFHFG</sequence>
<proteinExistence type="inferred from homology"/>
<evidence type="ECO:0000256" key="2">
    <source>
        <dbReference type="ARBA" id="ARBA00022448"/>
    </source>
</evidence>
<keyword evidence="3" id="KW-0653">Protein transport</keyword>
<name>A0A3R6Y8T2_9STRA</name>
<evidence type="ECO:0000256" key="5">
    <source>
        <dbReference type="ARBA" id="ARBA00023125"/>
    </source>
</evidence>
<dbReference type="VEuPathDB" id="FungiDB:H310_06658"/>
<evidence type="ECO:0000256" key="4">
    <source>
        <dbReference type="ARBA" id="ARBA00023015"/>
    </source>
</evidence>
<dbReference type="SMART" id="SM00185">
    <property type="entry name" value="ARM"/>
    <property type="match status" value="5"/>
</dbReference>
<reference evidence="10 11" key="1">
    <citation type="submission" date="2018-08" db="EMBL/GenBank/DDBJ databases">
        <title>Aphanomyces genome sequencing and annotation.</title>
        <authorList>
            <person name="Minardi D."/>
            <person name="Oidtmann B."/>
            <person name="Van Der Giezen M."/>
            <person name="Studholme D.J."/>
        </authorList>
    </citation>
    <scope>NUCLEOTIDE SEQUENCE [LARGE SCALE GENOMIC DNA]</scope>
    <source>
        <strain evidence="10 11">NJM0002</strain>
    </source>
</reference>
<feature type="domain" description="RWP-RK" evidence="9">
    <location>
        <begin position="38"/>
        <end position="126"/>
    </location>
</feature>
<dbReference type="EMBL" id="QUSY01000414">
    <property type="protein sequence ID" value="RHY29625.1"/>
    <property type="molecule type" value="Genomic_DNA"/>
</dbReference>
<comment type="similarity">
    <text evidence="1">Belongs to the importin alpha family.</text>
</comment>
<keyword evidence="2" id="KW-0813">Transport</keyword>
<dbReference type="InterPro" id="IPR000225">
    <property type="entry name" value="Armadillo"/>
</dbReference>
<evidence type="ECO:0000313" key="10">
    <source>
        <dbReference type="EMBL" id="RHY29625.1"/>
    </source>
</evidence>
<dbReference type="VEuPathDB" id="FungiDB:H310_06659"/>
<accession>A0A3R6Y8T2</accession>
<keyword evidence="4" id="KW-0805">Transcription regulation</keyword>
<dbReference type="Proteomes" id="UP000285060">
    <property type="component" value="Unassembled WGS sequence"/>
</dbReference>
<evidence type="ECO:0000313" key="11">
    <source>
        <dbReference type="Proteomes" id="UP000285060"/>
    </source>
</evidence>
<dbReference type="Pfam" id="PF01749">
    <property type="entry name" value="IBB"/>
    <property type="match status" value="1"/>
</dbReference>
<dbReference type="AlphaFoldDB" id="A0A3R6Y8T2"/>
<evidence type="ECO:0000256" key="3">
    <source>
        <dbReference type="ARBA" id="ARBA00022927"/>
    </source>
</evidence>
<dbReference type="GO" id="GO:0003677">
    <property type="term" value="F:DNA binding"/>
    <property type="evidence" value="ECO:0007669"/>
    <property type="project" value="UniProtKB-KW"/>
</dbReference>
<organism evidence="10 11">
    <name type="scientific">Aphanomyces invadans</name>
    <dbReference type="NCBI Taxonomy" id="157072"/>
    <lineage>
        <taxon>Eukaryota</taxon>
        <taxon>Sar</taxon>
        <taxon>Stramenopiles</taxon>
        <taxon>Oomycota</taxon>
        <taxon>Saprolegniomycetes</taxon>
        <taxon>Saprolegniales</taxon>
        <taxon>Verrucalvaceae</taxon>
        <taxon>Aphanomyces</taxon>
    </lineage>
</organism>
<comment type="caution">
    <text evidence="10">The sequence shown here is derived from an EMBL/GenBank/DDBJ whole genome shotgun (WGS) entry which is preliminary data.</text>
</comment>
<feature type="compositionally biased region" description="Acidic residues" evidence="8">
    <location>
        <begin position="150"/>
        <end position="163"/>
    </location>
</feature>
<protein>
    <recommendedName>
        <fullName evidence="9">RWP-RK domain-containing protein</fullName>
    </recommendedName>
</protein>